<evidence type="ECO:0000256" key="1">
    <source>
        <dbReference type="ARBA" id="ARBA00023235"/>
    </source>
</evidence>
<gene>
    <name evidence="7" type="primary">wecB</name>
    <name evidence="7" type="ORF">PS723_04992</name>
</gene>
<dbReference type="Gene3D" id="3.40.50.2000">
    <property type="entry name" value="Glycogen Phosphorylase B"/>
    <property type="match status" value="2"/>
</dbReference>
<dbReference type="Pfam" id="PF02350">
    <property type="entry name" value="Epimerase_2"/>
    <property type="match status" value="1"/>
</dbReference>
<accession>A0A5E7EW38</accession>
<dbReference type="Proteomes" id="UP000379480">
    <property type="component" value="Unassembled WGS sequence"/>
</dbReference>
<evidence type="ECO:0000256" key="2">
    <source>
        <dbReference type="ARBA" id="ARBA00036080"/>
    </source>
</evidence>
<comment type="similarity">
    <text evidence="3 5">Belongs to the UDP-N-acetylglucosamine 2-epimerase family.</text>
</comment>
<evidence type="ECO:0000256" key="5">
    <source>
        <dbReference type="RuleBase" id="RU003513"/>
    </source>
</evidence>
<dbReference type="GO" id="GO:0008761">
    <property type="term" value="F:UDP-N-acetylglucosamine 2-epimerase activity"/>
    <property type="evidence" value="ECO:0007669"/>
    <property type="project" value="UniProtKB-EC"/>
</dbReference>
<protein>
    <recommendedName>
        <fullName evidence="4">UDP-N-acetylglucosamine 2-epimerase (non-hydrolyzing)</fullName>
        <ecNumber evidence="4">5.1.3.14</ecNumber>
    </recommendedName>
</protein>
<evidence type="ECO:0000256" key="3">
    <source>
        <dbReference type="ARBA" id="ARBA00038209"/>
    </source>
</evidence>
<dbReference type="InterPro" id="IPR029767">
    <property type="entry name" value="WecB-like"/>
</dbReference>
<evidence type="ECO:0000256" key="4">
    <source>
        <dbReference type="ARBA" id="ARBA00038858"/>
    </source>
</evidence>
<dbReference type="PANTHER" id="PTHR43174">
    <property type="entry name" value="UDP-N-ACETYLGLUCOSAMINE 2-EPIMERASE"/>
    <property type="match status" value="1"/>
</dbReference>
<reference evidence="7 8" key="1">
    <citation type="submission" date="2019-09" db="EMBL/GenBank/DDBJ databases">
        <authorList>
            <person name="Chandra G."/>
            <person name="Truman W A."/>
        </authorList>
    </citation>
    <scope>NUCLEOTIDE SEQUENCE [LARGE SCALE GENOMIC DNA]</scope>
    <source>
        <strain evidence="7">PS723</strain>
    </source>
</reference>
<dbReference type="EMBL" id="CABVHY010000029">
    <property type="protein sequence ID" value="VVO31016.1"/>
    <property type="molecule type" value="Genomic_DNA"/>
</dbReference>
<comment type="catalytic activity">
    <reaction evidence="2">
        <text>UDP-N-acetyl-alpha-D-glucosamine = UDP-N-acetyl-alpha-D-mannosamine</text>
        <dbReference type="Rhea" id="RHEA:17213"/>
        <dbReference type="ChEBI" id="CHEBI:57705"/>
        <dbReference type="ChEBI" id="CHEBI:68623"/>
        <dbReference type="EC" id="5.1.3.14"/>
    </reaction>
</comment>
<dbReference type="PANTHER" id="PTHR43174:SF2">
    <property type="entry name" value="UDP-N-ACETYLGLUCOSAMINE 2-EPIMERASE"/>
    <property type="match status" value="1"/>
</dbReference>
<dbReference type="CDD" id="cd03786">
    <property type="entry name" value="GTB_UDP-GlcNAc_2-Epimerase"/>
    <property type="match status" value="1"/>
</dbReference>
<dbReference type="AlphaFoldDB" id="A0A5E7EW38"/>
<proteinExistence type="inferred from homology"/>
<dbReference type="EC" id="5.1.3.14" evidence="4"/>
<organism evidence="7 8">
    <name type="scientific">Pseudomonas fluorescens</name>
    <dbReference type="NCBI Taxonomy" id="294"/>
    <lineage>
        <taxon>Bacteria</taxon>
        <taxon>Pseudomonadati</taxon>
        <taxon>Pseudomonadota</taxon>
        <taxon>Gammaproteobacteria</taxon>
        <taxon>Pseudomonadales</taxon>
        <taxon>Pseudomonadaceae</taxon>
        <taxon>Pseudomonas</taxon>
    </lineage>
</organism>
<dbReference type="SUPFAM" id="SSF53756">
    <property type="entry name" value="UDP-Glycosyltransferase/glycogen phosphorylase"/>
    <property type="match status" value="1"/>
</dbReference>
<dbReference type="InterPro" id="IPR003331">
    <property type="entry name" value="UDP_GlcNAc_Epimerase_2_dom"/>
</dbReference>
<name>A0A5E7EW38_PSEFL</name>
<evidence type="ECO:0000259" key="6">
    <source>
        <dbReference type="Pfam" id="PF02350"/>
    </source>
</evidence>
<keyword evidence="1 5" id="KW-0413">Isomerase</keyword>
<dbReference type="NCBIfam" id="TIGR00236">
    <property type="entry name" value="wecB"/>
    <property type="match status" value="1"/>
</dbReference>
<evidence type="ECO:0000313" key="7">
    <source>
        <dbReference type="EMBL" id="VVO31016.1"/>
    </source>
</evidence>
<sequence>MAPLVRALAAEPGIDSRICITGQHASMLQQVLDLFELKADYTLEVMTQQQTLNSLTAALYAAIDPILEDVRPDKVLVHGDTTSAMVAAMSAFHRRIPVGHVEAGLRTGDIHQPWPEEMNRRVIDLGAELLFAPTSQSRQNLLDERLQGQTFVTGNTGIDALTLAAQRIEQDRPLRQRLDRQFDFLTPERKVLLVTGHRRENFGGGFIDICQALRTLAQRPDIQIVYPVHLNPNVLGPVTEYLGHLPNVHLIKPLDYLSFVRLMQHAHVILTDSGGVQEEAPSLGKPVLVMREVTERPEAVAAGTVRLVGTTPGSIIAGVNALFDDRQLWQNASRAANPYGDGKASARIVDALMGRPVSEFVVASLPENSR</sequence>
<evidence type="ECO:0000313" key="8">
    <source>
        <dbReference type="Proteomes" id="UP000379480"/>
    </source>
</evidence>
<feature type="domain" description="UDP-N-acetylglucosamine 2-epimerase" evidence="6">
    <location>
        <begin position="7"/>
        <end position="352"/>
    </location>
</feature>